<sequence length="274" mass="29627">MVKKDTPLMANADAKPVLLMPVGRGRVGKTVVGNTTAQYFLSRGATLRIWDMDRQTTSHGLASFHPDAEIPPSGGLADLAQWLEQKINEQALSIRAGRPFDALLGVGGGDLLVKKLAEEIRLVRTLERMGIRPVAMHVVGPDNADLDYLAQVVADELFLPAATLIVLNGGLVADGRSVANAFTPILNHPALVAAMGKGAKVVRFPELTPMRQVSEGRLLFEDAAAGKAPEAGEPLSFFDQERVSIWWEEKIPAFFEDINPLWMPALPHQAEVAA</sequence>
<dbReference type="Proteomes" id="UP000295096">
    <property type="component" value="Unassembled WGS sequence"/>
</dbReference>
<evidence type="ECO:0000313" key="1">
    <source>
        <dbReference type="EMBL" id="TDH62392.1"/>
    </source>
</evidence>
<proteinExistence type="predicted"/>
<dbReference type="RefSeq" id="WP_133288906.1">
    <property type="nucleotide sequence ID" value="NZ_SMSJ01000012.1"/>
</dbReference>
<evidence type="ECO:0008006" key="3">
    <source>
        <dbReference type="Google" id="ProtNLM"/>
    </source>
</evidence>
<evidence type="ECO:0000313" key="2">
    <source>
        <dbReference type="Proteomes" id="UP000295096"/>
    </source>
</evidence>
<organism evidence="1 2">
    <name type="scientific">Dankookia rubra</name>
    <dbReference type="NCBI Taxonomy" id="1442381"/>
    <lineage>
        <taxon>Bacteria</taxon>
        <taxon>Pseudomonadati</taxon>
        <taxon>Pseudomonadota</taxon>
        <taxon>Alphaproteobacteria</taxon>
        <taxon>Acetobacterales</taxon>
        <taxon>Roseomonadaceae</taxon>
        <taxon>Dankookia</taxon>
    </lineage>
</organism>
<keyword evidence="2" id="KW-1185">Reference proteome</keyword>
<dbReference type="OrthoDB" id="8443211at2"/>
<dbReference type="EMBL" id="SMSJ01000012">
    <property type="protein sequence ID" value="TDH62392.1"/>
    <property type="molecule type" value="Genomic_DNA"/>
</dbReference>
<protein>
    <recommendedName>
        <fullName evidence="3">CobQ/CobB/MinD/ParA nucleotide binding domain-containing protein</fullName>
    </recommendedName>
</protein>
<comment type="caution">
    <text evidence="1">The sequence shown here is derived from an EMBL/GenBank/DDBJ whole genome shotgun (WGS) entry which is preliminary data.</text>
</comment>
<reference evidence="1 2" key="1">
    <citation type="journal article" date="2016" name="J. Microbiol.">
        <title>Dankookia rubra gen. nov., sp. nov., an alphaproteobacterium isolated from sediment of a shallow stream.</title>
        <authorList>
            <person name="Kim W.H."/>
            <person name="Kim D.H."/>
            <person name="Kang K."/>
            <person name="Ahn T.Y."/>
        </authorList>
    </citation>
    <scope>NUCLEOTIDE SEQUENCE [LARGE SCALE GENOMIC DNA]</scope>
    <source>
        <strain evidence="1 2">JCM30602</strain>
    </source>
</reference>
<name>A0A4R5QGG8_9PROT</name>
<dbReference type="AlphaFoldDB" id="A0A4R5QGG8"/>
<gene>
    <name evidence="1" type="ORF">E2C06_12355</name>
</gene>
<accession>A0A4R5QGG8</accession>